<keyword evidence="10" id="KW-0479">Metal-binding</keyword>
<evidence type="ECO:0000256" key="9">
    <source>
        <dbReference type="PIRSR" id="PIRSR000485-1"/>
    </source>
</evidence>
<dbReference type="GO" id="GO:0009113">
    <property type="term" value="P:purine nucleobase biosynthetic process"/>
    <property type="evidence" value="ECO:0007669"/>
    <property type="project" value="InterPro"/>
</dbReference>
<feature type="binding site" evidence="11">
    <location>
        <position position="481"/>
    </location>
    <ligand>
        <name>[4Fe-4S] cluster</name>
        <dbReference type="ChEBI" id="CHEBI:49883"/>
    </ligand>
</feature>
<organism evidence="13 14">
    <name type="scientific">Candidatus Komeilibacteria bacterium CG_4_10_14_0_2_um_filter_37_10</name>
    <dbReference type="NCBI Taxonomy" id="1974470"/>
    <lineage>
        <taxon>Bacteria</taxon>
        <taxon>Candidatus Komeiliibacteriota</taxon>
    </lineage>
</organism>
<feature type="binding site" evidence="11">
    <location>
        <position position="427"/>
    </location>
    <ligand>
        <name>[4Fe-4S] cluster</name>
        <dbReference type="ChEBI" id="CHEBI:49883"/>
    </ligand>
</feature>
<dbReference type="InterPro" id="IPR029055">
    <property type="entry name" value="Ntn_hydrolases_N"/>
</dbReference>
<evidence type="ECO:0000256" key="8">
    <source>
        <dbReference type="PIRNR" id="PIRNR000485"/>
    </source>
</evidence>
<keyword evidence="6 8" id="KW-0658">Purine biosynthesis</keyword>
<evidence type="ECO:0000256" key="6">
    <source>
        <dbReference type="ARBA" id="ARBA00022755"/>
    </source>
</evidence>
<evidence type="ECO:0000256" key="11">
    <source>
        <dbReference type="PIRSR" id="PIRSR000485-3"/>
    </source>
</evidence>
<dbReference type="Proteomes" id="UP000230405">
    <property type="component" value="Unassembled WGS sequence"/>
</dbReference>
<feature type="domain" description="Glutamine amidotransferase type-2" evidence="12">
    <location>
        <begin position="2"/>
        <end position="245"/>
    </location>
</feature>
<protein>
    <recommendedName>
        <fullName evidence="3 8">Amidophosphoribosyltransferase</fullName>
        <shortName evidence="8">ATase</shortName>
        <ecNumber evidence="3 8">2.4.2.14</ecNumber>
    </recommendedName>
    <alternativeName>
        <fullName evidence="8">Glutamine phosphoribosylpyrophosphate amidotransferase</fullName>
    </alternativeName>
</protein>
<dbReference type="EMBL" id="PFPO01000006">
    <property type="protein sequence ID" value="PIZ99867.1"/>
    <property type="molecule type" value="Genomic_DNA"/>
</dbReference>
<reference evidence="14" key="1">
    <citation type="submission" date="2017-09" db="EMBL/GenBank/DDBJ databases">
        <title>Depth-based differentiation of microbial function through sediment-hosted aquifers and enrichment of novel symbionts in the deep terrestrial subsurface.</title>
        <authorList>
            <person name="Probst A.J."/>
            <person name="Ladd B."/>
            <person name="Jarett J.K."/>
            <person name="Geller-Mcgrath D.E."/>
            <person name="Sieber C.M.K."/>
            <person name="Emerson J.B."/>
            <person name="Anantharaman K."/>
            <person name="Thomas B.C."/>
            <person name="Malmstrom R."/>
            <person name="Stieglmeier M."/>
            <person name="Klingl A."/>
            <person name="Woyke T."/>
            <person name="Ryan C.M."/>
            <person name="Banfield J.F."/>
        </authorList>
    </citation>
    <scope>NUCLEOTIDE SEQUENCE [LARGE SCALE GENOMIC DNA]</scope>
</reference>
<dbReference type="Gene3D" id="3.60.20.10">
    <property type="entry name" value="Glutamine Phosphoribosylpyrophosphate, subunit 1, domain 1"/>
    <property type="match status" value="1"/>
</dbReference>
<proteinExistence type="inferred from homology"/>
<dbReference type="PIRSF" id="PIRSF000485">
    <property type="entry name" value="Amd_phspho_trans"/>
    <property type="match status" value="1"/>
</dbReference>
<comment type="caution">
    <text evidence="13">The sequence shown here is derived from an EMBL/GenBank/DDBJ whole genome shotgun (WGS) entry which is preliminary data.</text>
</comment>
<dbReference type="SUPFAM" id="SSF53271">
    <property type="entry name" value="PRTase-like"/>
    <property type="match status" value="1"/>
</dbReference>
<evidence type="ECO:0000313" key="14">
    <source>
        <dbReference type="Proteomes" id="UP000230405"/>
    </source>
</evidence>
<dbReference type="InterPro" id="IPR029057">
    <property type="entry name" value="PRTase-like"/>
</dbReference>
<dbReference type="PROSITE" id="PS51278">
    <property type="entry name" value="GATASE_TYPE_2"/>
    <property type="match status" value="1"/>
</dbReference>
<comment type="pathway">
    <text evidence="1 8">Purine metabolism; IMP biosynthesis via de novo pathway; N(1)-(5-phospho-D-ribosyl)glycinamide from 5-phospho-alpha-D-ribose 1-diphosphate: step 1/2.</text>
</comment>
<comment type="cofactor">
    <cofactor evidence="11">
        <name>[4Fe-4S] cluster</name>
        <dbReference type="ChEBI" id="CHEBI:49883"/>
    </cofactor>
    <text evidence="11">Binds 1 [4Fe-4S] cluster per subunit.</text>
</comment>
<dbReference type="EC" id="2.4.2.14" evidence="3 8"/>
<comment type="catalytic activity">
    <reaction evidence="8">
        <text>5-phospho-beta-D-ribosylamine + L-glutamate + diphosphate = 5-phospho-alpha-D-ribose 1-diphosphate + L-glutamine + H2O</text>
        <dbReference type="Rhea" id="RHEA:14905"/>
        <dbReference type="ChEBI" id="CHEBI:15377"/>
        <dbReference type="ChEBI" id="CHEBI:29985"/>
        <dbReference type="ChEBI" id="CHEBI:33019"/>
        <dbReference type="ChEBI" id="CHEBI:58017"/>
        <dbReference type="ChEBI" id="CHEBI:58359"/>
        <dbReference type="ChEBI" id="CHEBI:58681"/>
        <dbReference type="EC" id="2.4.2.14"/>
    </reaction>
</comment>
<sequence>MCGILAVVGNKINAVLPKYFRSLVDETKISALDLQHRGPNGCGIAWCGDSNGVRQLRVEKGLALVESTLTPALMETISQDQPLGIILHTRYPTSGSISPKNTQPHYVESVFGRFVLCSNGDVPQVNYKQNRLFLESKGVVFLSNNDGELLLRMIVYFSQGKQQKILSAIKEVMQRIHGAYCALLLTKYGLYAFRDPCGVRPMTLIKNNGYVMIASESCAWEDYCNVSADDKFDIAPGSVVHVDFYQRLTVNQLVTSTCLRHCVFEKIYFARPDSQIFGCQQEVATFRYYLGKQWVREVQEMLSKKEWQQFVDRYQFITGVPESGQFSAMGVAAALEEIIGYSRIKNTIVKNAYISRTFINEAENKHRLASAKYRPLGDIYKKYHGAIFCDDSIVRGTTTQALIRKIRKKGIQHIAFAVSSPPIVDICQLGTNIVSRRELIGSQLAVEDIRKFLNVDFLHYLSLAGVKKTLRQVGLDPKSFCYGCFTSNYAPFIVQEEN</sequence>
<dbReference type="SUPFAM" id="SSF56235">
    <property type="entry name" value="N-terminal nucleophile aminohydrolases (Ntn hydrolases)"/>
    <property type="match status" value="1"/>
</dbReference>
<dbReference type="InterPro" id="IPR017932">
    <property type="entry name" value="GATase_2_dom"/>
</dbReference>
<feature type="binding site" evidence="11">
    <location>
        <position position="262"/>
    </location>
    <ligand>
        <name>[4Fe-4S] cluster</name>
        <dbReference type="ChEBI" id="CHEBI:49883"/>
    </ligand>
</feature>
<feature type="active site" description="Nucleophile" evidence="9">
    <location>
        <position position="2"/>
    </location>
</feature>
<dbReference type="GO" id="GO:0006189">
    <property type="term" value="P:'de novo' IMP biosynthetic process"/>
    <property type="evidence" value="ECO:0007669"/>
    <property type="project" value="UniProtKB-UniPathway"/>
</dbReference>
<dbReference type="GO" id="GO:0004044">
    <property type="term" value="F:amidophosphoribosyltransferase activity"/>
    <property type="evidence" value="ECO:0007669"/>
    <property type="project" value="UniProtKB-EC"/>
</dbReference>
<evidence type="ECO:0000256" key="10">
    <source>
        <dbReference type="PIRSR" id="PIRSR000485-2"/>
    </source>
</evidence>
<dbReference type="PANTHER" id="PTHR11907">
    <property type="entry name" value="AMIDOPHOSPHORIBOSYLTRANSFERASE"/>
    <property type="match status" value="1"/>
</dbReference>
<dbReference type="CDD" id="cd06223">
    <property type="entry name" value="PRTases_typeI"/>
    <property type="match status" value="1"/>
</dbReference>
<evidence type="ECO:0000256" key="3">
    <source>
        <dbReference type="ARBA" id="ARBA00011941"/>
    </source>
</evidence>
<gene>
    <name evidence="13" type="ORF">COX77_00295</name>
</gene>
<comment type="similarity">
    <text evidence="2 8">In the C-terminal section; belongs to the purine/pyrimidine phosphoribosyltransferase family.</text>
</comment>
<comment type="cofactor">
    <cofactor evidence="10">
        <name>Mg(2+)</name>
        <dbReference type="ChEBI" id="CHEBI:18420"/>
    </cofactor>
    <text evidence="10">Binds 1 Mg(2+) ion per subunit.</text>
</comment>
<evidence type="ECO:0000256" key="4">
    <source>
        <dbReference type="ARBA" id="ARBA00022676"/>
    </source>
</evidence>
<accession>A0A2M7VH42</accession>
<name>A0A2M7VH42_9BACT</name>
<evidence type="ECO:0000256" key="2">
    <source>
        <dbReference type="ARBA" id="ARBA00010138"/>
    </source>
</evidence>
<dbReference type="InterPro" id="IPR000836">
    <property type="entry name" value="PRTase_dom"/>
</dbReference>
<keyword evidence="4 8" id="KW-0328">Glycosyltransferase</keyword>
<evidence type="ECO:0000259" key="12">
    <source>
        <dbReference type="PROSITE" id="PS51278"/>
    </source>
</evidence>
<keyword evidence="10" id="KW-0460">Magnesium</keyword>
<evidence type="ECO:0000313" key="13">
    <source>
        <dbReference type="EMBL" id="PIZ99867.1"/>
    </source>
</evidence>
<evidence type="ECO:0000256" key="5">
    <source>
        <dbReference type="ARBA" id="ARBA00022679"/>
    </source>
</evidence>
<keyword evidence="7" id="KW-0315">Glutamine amidotransferase</keyword>
<dbReference type="Pfam" id="PF13537">
    <property type="entry name" value="GATase_7"/>
    <property type="match status" value="1"/>
</dbReference>
<dbReference type="GO" id="GO:0046872">
    <property type="term" value="F:metal ion binding"/>
    <property type="evidence" value="ECO:0007669"/>
    <property type="project" value="UniProtKB-KW"/>
</dbReference>
<feature type="binding site" evidence="10">
    <location>
        <position position="391"/>
    </location>
    <ligand>
        <name>Mg(2+)</name>
        <dbReference type="ChEBI" id="CHEBI:18420"/>
    </ligand>
</feature>
<keyword evidence="11" id="KW-0411">Iron-sulfur</keyword>
<dbReference type="Gene3D" id="3.40.50.2020">
    <property type="match status" value="1"/>
</dbReference>
<feature type="binding site" evidence="10">
    <location>
        <position position="390"/>
    </location>
    <ligand>
        <name>Mg(2+)</name>
        <dbReference type="ChEBI" id="CHEBI:18420"/>
    </ligand>
</feature>
<feature type="binding site" evidence="10">
    <location>
        <position position="323"/>
    </location>
    <ligand>
        <name>Mg(2+)</name>
        <dbReference type="ChEBI" id="CHEBI:18420"/>
    </ligand>
</feature>
<evidence type="ECO:0000256" key="7">
    <source>
        <dbReference type="ARBA" id="ARBA00022962"/>
    </source>
</evidence>
<dbReference type="InterPro" id="IPR005854">
    <property type="entry name" value="PurF"/>
</dbReference>
<evidence type="ECO:0000256" key="1">
    <source>
        <dbReference type="ARBA" id="ARBA00005209"/>
    </source>
</evidence>
<feature type="binding site" evidence="11">
    <location>
        <position position="484"/>
    </location>
    <ligand>
        <name>[4Fe-4S] cluster</name>
        <dbReference type="ChEBI" id="CHEBI:49883"/>
    </ligand>
</feature>
<dbReference type="UniPathway" id="UPA00074">
    <property type="reaction ID" value="UER00124"/>
</dbReference>
<dbReference type="GO" id="GO:0051536">
    <property type="term" value="F:iron-sulfur cluster binding"/>
    <property type="evidence" value="ECO:0007669"/>
    <property type="project" value="UniProtKB-KW"/>
</dbReference>
<dbReference type="AlphaFoldDB" id="A0A2M7VH42"/>
<keyword evidence="5 8" id="KW-0808">Transferase</keyword>
<keyword evidence="11" id="KW-0408">Iron</keyword>